<feature type="compositionally biased region" description="Low complexity" evidence="6">
    <location>
        <begin position="361"/>
        <end position="380"/>
    </location>
</feature>
<comment type="caution">
    <text evidence="11">The sequence shown here is derived from an EMBL/GenBank/DDBJ whole genome shotgun (WGS) entry which is preliminary data.</text>
</comment>
<dbReference type="PROSITE" id="PS50835">
    <property type="entry name" value="IG_LIKE"/>
    <property type="match status" value="1"/>
</dbReference>
<keyword evidence="5" id="KW-0572">Peptidoglycan-anchor</keyword>
<dbReference type="Pfam" id="PF11999">
    <property type="entry name" value="Ice_binding"/>
    <property type="match status" value="1"/>
</dbReference>
<keyword evidence="7" id="KW-1133">Transmembrane helix</keyword>
<dbReference type="InterPro" id="IPR019931">
    <property type="entry name" value="LPXTG_anchor"/>
</dbReference>
<evidence type="ECO:0000313" key="11">
    <source>
        <dbReference type="EMBL" id="KKS71587.1"/>
    </source>
</evidence>
<sequence>MKKGNKLSIAIALVVFFMFTALPGTTVAAGPTAVHLGSASDFVILAKSGISTTGATSVVGDIGVSPISATAMTGFGLIMDASNIFSTSAVLTGKAYAADYMTPTPANMTTAVSNMETAYTDAAGRTNPIETELGAGNIGGMTLAPGLYKWSTGVTIPTDLTLSGGANDVWIFQIAQNLTISSAMKIVLSGGAQASNVFWQVAGQTTLGTNAEFSGNILGQTAIVLNTGAVLNGRALSQTAVTLDANIVSVPTLSVVTPTNGSCSPTHYSCTIGTSTSNVSSTTAWTWSCTGTDGGTDASCSETKSSTPTPTPTPTLTPTPTNGSCSDTHYSCIVGTSTSNVSGTTAWTWSCTGVDGGTDASCSETKSSTPTPTPTLSPTSEATVVPSLPNTGILSNESNIPWYVIISSGLFVALFSLYLVRRKQVNN</sequence>
<feature type="transmembrane region" description="Helical" evidence="7">
    <location>
        <begin position="400"/>
        <end position="420"/>
    </location>
</feature>
<evidence type="ECO:0000256" key="2">
    <source>
        <dbReference type="ARBA" id="ARBA00022512"/>
    </source>
</evidence>
<evidence type="ECO:0000256" key="5">
    <source>
        <dbReference type="ARBA" id="ARBA00023088"/>
    </source>
</evidence>
<feature type="chain" id="PRO_5002536109" description="DUF3494 domain-containing protein" evidence="8">
    <location>
        <begin position="29"/>
        <end position="427"/>
    </location>
</feature>
<keyword evidence="4 8" id="KW-0732">Signal</keyword>
<evidence type="ECO:0000259" key="10">
    <source>
        <dbReference type="PROSITE" id="PS50847"/>
    </source>
</evidence>
<dbReference type="InterPro" id="IPR007110">
    <property type="entry name" value="Ig-like_dom"/>
</dbReference>
<feature type="region of interest" description="Disordered" evidence="6">
    <location>
        <begin position="361"/>
        <end position="382"/>
    </location>
</feature>
<evidence type="ECO:0000256" key="1">
    <source>
        <dbReference type="ARBA" id="ARBA00005445"/>
    </source>
</evidence>
<feature type="signal peptide" evidence="8">
    <location>
        <begin position="1"/>
        <end position="28"/>
    </location>
</feature>
<feature type="domain" description="Ig-like" evidence="9">
    <location>
        <begin position="251"/>
        <end position="342"/>
    </location>
</feature>
<keyword evidence="2" id="KW-0134">Cell wall</keyword>
<gene>
    <name evidence="11" type="ORF">UV42_C0024G0009</name>
</gene>
<accession>A0A0G1BE77</accession>
<evidence type="ECO:0008006" key="13">
    <source>
        <dbReference type="Google" id="ProtNLM"/>
    </source>
</evidence>
<evidence type="ECO:0000256" key="7">
    <source>
        <dbReference type="SAM" id="Phobius"/>
    </source>
</evidence>
<evidence type="ECO:0000313" key="12">
    <source>
        <dbReference type="Proteomes" id="UP000033867"/>
    </source>
</evidence>
<dbReference type="Proteomes" id="UP000033867">
    <property type="component" value="Unassembled WGS sequence"/>
</dbReference>
<evidence type="ECO:0000259" key="9">
    <source>
        <dbReference type="PROSITE" id="PS50835"/>
    </source>
</evidence>
<dbReference type="PROSITE" id="PS50847">
    <property type="entry name" value="GRAM_POS_ANCHORING"/>
    <property type="match status" value="1"/>
</dbReference>
<evidence type="ECO:0000256" key="4">
    <source>
        <dbReference type="ARBA" id="ARBA00022729"/>
    </source>
</evidence>
<reference evidence="11 12" key="1">
    <citation type="journal article" date="2015" name="Nature">
        <title>rRNA introns, odd ribosomes, and small enigmatic genomes across a large radiation of phyla.</title>
        <authorList>
            <person name="Brown C.T."/>
            <person name="Hug L.A."/>
            <person name="Thomas B.C."/>
            <person name="Sharon I."/>
            <person name="Castelle C.J."/>
            <person name="Singh A."/>
            <person name="Wilkins M.J."/>
            <person name="Williams K.H."/>
            <person name="Banfield J.F."/>
        </authorList>
    </citation>
    <scope>NUCLEOTIDE SEQUENCE [LARGE SCALE GENOMIC DNA]</scope>
</reference>
<keyword evidence="7" id="KW-0472">Membrane</keyword>
<organism evidence="11 12">
    <name type="scientific">Candidatus Magasanikbacteria bacterium GW2011_GWE2_42_7</name>
    <dbReference type="NCBI Taxonomy" id="1619052"/>
    <lineage>
        <taxon>Bacteria</taxon>
        <taxon>Candidatus Magasanikiibacteriota</taxon>
    </lineage>
</organism>
<name>A0A0G1BE77_9BACT</name>
<evidence type="ECO:0000256" key="6">
    <source>
        <dbReference type="SAM" id="MobiDB-lite"/>
    </source>
</evidence>
<protein>
    <recommendedName>
        <fullName evidence="13">DUF3494 domain-containing protein</fullName>
    </recommendedName>
</protein>
<dbReference type="PATRIC" id="fig|1619052.3.peg.559"/>
<feature type="domain" description="Gram-positive cocci surface proteins LPxTG" evidence="10">
    <location>
        <begin position="388"/>
        <end position="427"/>
    </location>
</feature>
<evidence type="ECO:0000256" key="8">
    <source>
        <dbReference type="SAM" id="SignalP"/>
    </source>
</evidence>
<evidence type="ECO:0000256" key="3">
    <source>
        <dbReference type="ARBA" id="ARBA00022525"/>
    </source>
</evidence>
<dbReference type="InterPro" id="IPR021884">
    <property type="entry name" value="Ice-bd_prot"/>
</dbReference>
<feature type="region of interest" description="Disordered" evidence="6">
    <location>
        <begin position="298"/>
        <end position="323"/>
    </location>
</feature>
<dbReference type="EMBL" id="LCEK01000024">
    <property type="protein sequence ID" value="KKS71587.1"/>
    <property type="molecule type" value="Genomic_DNA"/>
</dbReference>
<keyword evidence="7" id="KW-0812">Transmembrane</keyword>
<proteinExistence type="inferred from homology"/>
<keyword evidence="3" id="KW-0964">Secreted</keyword>
<dbReference type="AlphaFoldDB" id="A0A0G1BE77"/>
<comment type="similarity">
    <text evidence="1">Belongs to the ice-binding protein family.</text>
</comment>